<dbReference type="HOGENOM" id="CLU_154916_2_0_6"/>
<dbReference type="RefSeq" id="WP_007017119.1">
    <property type="nucleotide sequence ID" value="NZ_CH724113.1"/>
</dbReference>
<dbReference type="EMBL" id="AAQH01000001">
    <property type="protein sequence ID" value="EAT13698.1"/>
    <property type="molecule type" value="Genomic_DNA"/>
</dbReference>
<evidence type="ECO:0000313" key="3">
    <source>
        <dbReference type="Proteomes" id="UP000004263"/>
    </source>
</evidence>
<reference evidence="2 3" key="1">
    <citation type="submission" date="2006-03" db="EMBL/GenBank/DDBJ databases">
        <authorList>
            <person name="Pinhassi J."/>
            <person name="Pedros-Alio C."/>
            <person name="Ferriera S."/>
            <person name="Johnson J."/>
            <person name="Kravitz S."/>
            <person name="Halpern A."/>
            <person name="Remington K."/>
            <person name="Beeson K."/>
            <person name="Tran B."/>
            <person name="Rogers Y.-H."/>
            <person name="Friedman R."/>
            <person name="Venter J.C."/>
        </authorList>
    </citation>
    <scope>NUCLEOTIDE SEQUENCE [LARGE SCALE GENOMIC DNA]</scope>
    <source>
        <strain evidence="2 3">RED65</strain>
    </source>
</reference>
<evidence type="ECO:0000259" key="1">
    <source>
        <dbReference type="PROSITE" id="PS51725"/>
    </source>
</evidence>
<dbReference type="STRING" id="207949.RED65_09909"/>
<organism evidence="2 3">
    <name type="scientific">Bermanella marisrubri</name>
    <dbReference type="NCBI Taxonomy" id="207949"/>
    <lineage>
        <taxon>Bacteria</taxon>
        <taxon>Pseudomonadati</taxon>
        <taxon>Pseudomonadota</taxon>
        <taxon>Gammaproteobacteria</taxon>
        <taxon>Oceanospirillales</taxon>
        <taxon>Oceanospirillaceae</taxon>
        <taxon>Bermanella</taxon>
    </lineage>
</organism>
<dbReference type="SUPFAM" id="SSF54909">
    <property type="entry name" value="Dimeric alpha+beta barrel"/>
    <property type="match status" value="1"/>
</dbReference>
<dbReference type="InterPro" id="IPR011008">
    <property type="entry name" value="Dimeric_a/b-barrel"/>
</dbReference>
<comment type="caution">
    <text evidence="2">The sequence shown here is derived from an EMBL/GenBank/DDBJ whole genome shotgun (WGS) entry which is preliminary data.</text>
</comment>
<dbReference type="OrthoDB" id="4463721at2"/>
<feature type="domain" description="ABM" evidence="1">
    <location>
        <begin position="2"/>
        <end position="90"/>
    </location>
</feature>
<gene>
    <name evidence="2" type="ORF">RED65_09909</name>
</gene>
<keyword evidence="3" id="KW-1185">Reference proteome</keyword>
<protein>
    <recommendedName>
        <fullName evidence="1">ABM domain-containing protein</fullName>
    </recommendedName>
</protein>
<evidence type="ECO:0000313" key="2">
    <source>
        <dbReference type="EMBL" id="EAT13698.1"/>
    </source>
</evidence>
<dbReference type="InterPro" id="IPR007138">
    <property type="entry name" value="ABM_dom"/>
</dbReference>
<dbReference type="AlphaFoldDB" id="Q1N694"/>
<dbReference type="Pfam" id="PF03992">
    <property type="entry name" value="ABM"/>
    <property type="match status" value="1"/>
</dbReference>
<sequence length="94" mass="10732">MIKVIIERNIAEGLEPNYLQAARDTLKAVLDAPGYISSESLVDINKPNHKLIITNWTSIQAWDRWYQSAERKQVISQIAPILDGDEKITITEIR</sequence>
<dbReference type="PROSITE" id="PS51725">
    <property type="entry name" value="ABM"/>
    <property type="match status" value="1"/>
</dbReference>
<dbReference type="Proteomes" id="UP000004263">
    <property type="component" value="Unassembled WGS sequence"/>
</dbReference>
<dbReference type="Gene3D" id="3.30.70.100">
    <property type="match status" value="1"/>
</dbReference>
<accession>Q1N694</accession>
<name>Q1N694_9GAMM</name>
<proteinExistence type="predicted"/>